<feature type="compositionally biased region" description="Polar residues" evidence="1">
    <location>
        <begin position="94"/>
        <end position="103"/>
    </location>
</feature>
<dbReference type="AlphaFoldDB" id="A0A9P6LSA5"/>
<feature type="non-terminal residue" evidence="2">
    <location>
        <position position="159"/>
    </location>
</feature>
<accession>A0A9P6LSA5</accession>
<proteinExistence type="predicted"/>
<feature type="compositionally biased region" description="Basic and acidic residues" evidence="1">
    <location>
        <begin position="104"/>
        <end position="116"/>
    </location>
</feature>
<sequence length="159" mass="18031">MTFVDQHTVRLIGKQIKHRKDRKGFPLVSQVDQRRQEKTETCGKRSFCKAEIDAAAASTNVDKLQREFKSVKVDVEKLISDKQTLAAESRRAKTSQGKAQRWNNKQELRAKQRSFLDLENQLRVSRSSRHRSNMMVKAAKNAGDPSTSDEKGNGNISSS</sequence>
<gene>
    <name evidence="2" type="ORF">BGZ65_005757</name>
</gene>
<reference evidence="2" key="1">
    <citation type="journal article" date="2020" name="Fungal Divers.">
        <title>Resolving the Mortierellaceae phylogeny through synthesis of multi-gene phylogenetics and phylogenomics.</title>
        <authorList>
            <person name="Vandepol N."/>
            <person name="Liber J."/>
            <person name="Desiro A."/>
            <person name="Na H."/>
            <person name="Kennedy M."/>
            <person name="Barry K."/>
            <person name="Grigoriev I.V."/>
            <person name="Miller A.N."/>
            <person name="O'Donnell K."/>
            <person name="Stajich J.E."/>
            <person name="Bonito G."/>
        </authorList>
    </citation>
    <scope>NUCLEOTIDE SEQUENCE</scope>
    <source>
        <strain evidence="2">MES-2147</strain>
    </source>
</reference>
<evidence type="ECO:0000313" key="3">
    <source>
        <dbReference type="Proteomes" id="UP000749646"/>
    </source>
</evidence>
<comment type="caution">
    <text evidence="2">The sequence shown here is derived from an EMBL/GenBank/DDBJ whole genome shotgun (WGS) entry which is preliminary data.</text>
</comment>
<organism evidence="2 3">
    <name type="scientific">Modicella reniformis</name>
    <dbReference type="NCBI Taxonomy" id="1440133"/>
    <lineage>
        <taxon>Eukaryota</taxon>
        <taxon>Fungi</taxon>
        <taxon>Fungi incertae sedis</taxon>
        <taxon>Mucoromycota</taxon>
        <taxon>Mortierellomycotina</taxon>
        <taxon>Mortierellomycetes</taxon>
        <taxon>Mortierellales</taxon>
        <taxon>Mortierellaceae</taxon>
        <taxon>Modicella</taxon>
    </lineage>
</organism>
<name>A0A9P6LSA5_9FUNG</name>
<protein>
    <submittedName>
        <fullName evidence="2">Uncharacterized protein</fullName>
    </submittedName>
</protein>
<dbReference type="EMBL" id="JAAAHW010010173">
    <property type="protein sequence ID" value="KAF9929533.1"/>
    <property type="molecule type" value="Genomic_DNA"/>
</dbReference>
<feature type="region of interest" description="Disordered" evidence="1">
    <location>
        <begin position="86"/>
        <end position="159"/>
    </location>
</feature>
<evidence type="ECO:0000313" key="2">
    <source>
        <dbReference type="EMBL" id="KAF9929533.1"/>
    </source>
</evidence>
<keyword evidence="3" id="KW-1185">Reference proteome</keyword>
<dbReference type="Proteomes" id="UP000749646">
    <property type="component" value="Unassembled WGS sequence"/>
</dbReference>
<evidence type="ECO:0000256" key="1">
    <source>
        <dbReference type="SAM" id="MobiDB-lite"/>
    </source>
</evidence>